<dbReference type="SMART" id="SM00740">
    <property type="entry name" value="PASTA"/>
    <property type="match status" value="1"/>
</dbReference>
<feature type="compositionally biased region" description="Low complexity" evidence="1">
    <location>
        <begin position="451"/>
        <end position="512"/>
    </location>
</feature>
<protein>
    <submittedName>
        <fullName evidence="3">PASTA domain-containing protein</fullName>
    </submittedName>
</protein>
<dbReference type="InterPro" id="IPR046704">
    <property type="entry name" value="DUF6777"/>
</dbReference>
<dbReference type="PROSITE" id="PS51257">
    <property type="entry name" value="PROKAR_LIPOPROTEIN"/>
    <property type="match status" value="1"/>
</dbReference>
<evidence type="ECO:0000313" key="4">
    <source>
        <dbReference type="Proteomes" id="UP000442990"/>
    </source>
</evidence>
<feature type="compositionally biased region" description="Low complexity" evidence="1">
    <location>
        <begin position="414"/>
        <end position="444"/>
    </location>
</feature>
<feature type="domain" description="PASTA" evidence="2">
    <location>
        <begin position="302"/>
        <end position="368"/>
    </location>
</feature>
<feature type="region of interest" description="Disordered" evidence="1">
    <location>
        <begin position="58"/>
        <end position="137"/>
    </location>
</feature>
<dbReference type="PROSITE" id="PS51178">
    <property type="entry name" value="PASTA"/>
    <property type="match status" value="1"/>
</dbReference>
<dbReference type="Proteomes" id="UP000442990">
    <property type="component" value="Unassembled WGS sequence"/>
</dbReference>
<feature type="compositionally biased region" description="Low complexity" evidence="1">
    <location>
        <begin position="520"/>
        <end position="531"/>
    </location>
</feature>
<dbReference type="RefSeq" id="WP_151470513.1">
    <property type="nucleotide sequence ID" value="NZ_WBKG01000015.1"/>
</dbReference>
<feature type="compositionally biased region" description="Low complexity" evidence="1">
    <location>
        <begin position="367"/>
        <end position="398"/>
    </location>
</feature>
<proteinExistence type="predicted"/>
<evidence type="ECO:0000313" key="3">
    <source>
        <dbReference type="EMBL" id="KAB1987085.1"/>
    </source>
</evidence>
<accession>A0A7J5DE26</accession>
<comment type="caution">
    <text evidence="3">The sequence shown here is derived from an EMBL/GenBank/DDBJ whole genome shotgun (WGS) entry which is preliminary data.</text>
</comment>
<evidence type="ECO:0000259" key="2">
    <source>
        <dbReference type="PROSITE" id="PS51178"/>
    </source>
</evidence>
<keyword evidence="4" id="KW-1185">Reference proteome</keyword>
<evidence type="ECO:0000256" key="1">
    <source>
        <dbReference type="SAM" id="MobiDB-lite"/>
    </source>
</evidence>
<feature type="compositionally biased region" description="Low complexity" evidence="1">
    <location>
        <begin position="118"/>
        <end position="130"/>
    </location>
</feature>
<feature type="region of interest" description="Disordered" evidence="1">
    <location>
        <begin position="281"/>
        <end position="305"/>
    </location>
</feature>
<dbReference type="EMBL" id="WBKG01000015">
    <property type="protein sequence ID" value="KAB1987085.1"/>
    <property type="molecule type" value="Genomic_DNA"/>
</dbReference>
<sequence length="531" mass="52391">MTFRASMRRAGLSAARRTVLLLVSALVVSGCGKSDHLFAIRAVAAGVSQADPFFEENGTLGKDATGARPARPVGGVQASNSPGLYGGTAGGDAPGEPGGGGTGDRGGSTGGRGGNDGTPGPDRTGGPAPDFGGSARPGTCAVARLKEFLTDPENSARAREWARVLDIRPDGIPGYVDRLTPVVLRHDTLVTNHAYKHGKAVPFESLLQSGIAVLVDRRGLPAVKCSCGNPLRPSKADIKKVSVGFKDGNRKWSGFREDRIVVVEPPPGKEPLHRLRLVDVDDPGRGISRPLGTEGEKDTSFDARKETTVPSVTGLTFAEASERLARAGLSLAFDGASLPPDDSRVTSSRPAGGSALEWGSQVTLSVSGTGDDGTPGTPTDTGGPTPGPDTSGTDAGTSPGVPTGGADTGGTDTGGTDTSESGSGSAGNTTGTTDGSTTGTTDGATAGGETTGETTGTTGASTDGTTTGTTEGTTTEPATASPTVTDGTGTGPTDGETLASSAGTATGETGETGSAGAGGPAEPSASAGGVT</sequence>
<dbReference type="Gene3D" id="3.30.10.20">
    <property type="match status" value="1"/>
</dbReference>
<dbReference type="Pfam" id="PF03793">
    <property type="entry name" value="PASTA"/>
    <property type="match status" value="1"/>
</dbReference>
<name>A0A7J5DE26_9ACTN</name>
<dbReference type="CDD" id="cd06577">
    <property type="entry name" value="PASTA_pknB"/>
    <property type="match status" value="1"/>
</dbReference>
<feature type="compositionally biased region" description="Basic and acidic residues" evidence="1">
    <location>
        <begin position="294"/>
        <end position="305"/>
    </location>
</feature>
<dbReference type="AlphaFoldDB" id="A0A7J5DE26"/>
<dbReference type="Pfam" id="PF20568">
    <property type="entry name" value="DUF6777"/>
    <property type="match status" value="1"/>
</dbReference>
<organism evidence="3 4">
    <name type="scientific">Streptomyces triticiradicis</name>
    <dbReference type="NCBI Taxonomy" id="2651189"/>
    <lineage>
        <taxon>Bacteria</taxon>
        <taxon>Bacillati</taxon>
        <taxon>Actinomycetota</taxon>
        <taxon>Actinomycetes</taxon>
        <taxon>Kitasatosporales</taxon>
        <taxon>Streptomycetaceae</taxon>
        <taxon>Streptomyces</taxon>
    </lineage>
</organism>
<feature type="compositionally biased region" description="Gly residues" evidence="1">
    <location>
        <begin position="402"/>
        <end position="413"/>
    </location>
</feature>
<feature type="region of interest" description="Disordered" evidence="1">
    <location>
        <begin position="335"/>
        <end position="531"/>
    </location>
</feature>
<reference evidence="3 4" key="1">
    <citation type="submission" date="2019-09" db="EMBL/GenBank/DDBJ databases">
        <title>Isolation and identification of active actinomycetes.</title>
        <authorList>
            <person name="Yu Z."/>
            <person name="Han C."/>
            <person name="Yu B."/>
        </authorList>
    </citation>
    <scope>NUCLEOTIDE SEQUENCE [LARGE SCALE GENOMIC DNA]</scope>
    <source>
        <strain evidence="3 4">NEAU-H2</strain>
    </source>
</reference>
<dbReference type="InterPro" id="IPR005543">
    <property type="entry name" value="PASTA_dom"/>
</dbReference>
<feature type="compositionally biased region" description="Gly residues" evidence="1">
    <location>
        <begin position="84"/>
        <end position="117"/>
    </location>
</feature>
<gene>
    <name evidence="3" type="ORF">F8144_18795</name>
</gene>